<evidence type="ECO:0000256" key="3">
    <source>
        <dbReference type="ARBA" id="ARBA00022454"/>
    </source>
</evidence>
<dbReference type="GO" id="GO:0005694">
    <property type="term" value="C:chromosome"/>
    <property type="evidence" value="ECO:0007669"/>
    <property type="project" value="UniProtKB-SubCell"/>
</dbReference>
<keyword evidence="16" id="KW-1185">Reference proteome</keyword>
<evidence type="ECO:0000256" key="4">
    <source>
        <dbReference type="ARBA" id="ARBA00022723"/>
    </source>
</evidence>
<dbReference type="Proteomes" id="UP000076858">
    <property type="component" value="Unassembled WGS sequence"/>
</dbReference>
<dbReference type="PANTHER" id="PTHR46453">
    <property type="entry name" value="PROTEIN KINASE C-BINDING PROTEIN 1"/>
    <property type="match status" value="1"/>
</dbReference>
<dbReference type="EMBL" id="LRGB01001005">
    <property type="protein sequence ID" value="KZS14026.1"/>
    <property type="molecule type" value="Genomic_DNA"/>
</dbReference>
<evidence type="ECO:0000259" key="14">
    <source>
        <dbReference type="PROSITE" id="PS50865"/>
    </source>
</evidence>
<keyword evidence="13" id="KW-0175">Coiled coil</keyword>
<evidence type="ECO:0000313" key="15">
    <source>
        <dbReference type="EMBL" id="KZS14026.1"/>
    </source>
</evidence>
<feature type="domain" description="MYND-type" evidence="14">
    <location>
        <begin position="87"/>
        <end position="121"/>
    </location>
</feature>
<dbReference type="GO" id="GO:0140006">
    <property type="term" value="F:histone H3 reader activity"/>
    <property type="evidence" value="ECO:0007669"/>
    <property type="project" value="UniProtKB-ARBA"/>
</dbReference>
<dbReference type="PANTHER" id="PTHR46453:SF5">
    <property type="entry name" value="PROTEIN KINASE C-BINDING PROTEIN 1 ISOFORM X1"/>
    <property type="match status" value="1"/>
</dbReference>
<keyword evidence="11" id="KW-0539">Nucleus</keyword>
<keyword evidence="9" id="KW-0103">Bromodomain</keyword>
<evidence type="ECO:0000256" key="9">
    <source>
        <dbReference type="ARBA" id="ARBA00023117"/>
    </source>
</evidence>
<comment type="caution">
    <text evidence="15">The sequence shown here is derived from an EMBL/GenBank/DDBJ whole genome shotgun (WGS) entry which is preliminary data.</text>
</comment>
<evidence type="ECO:0000313" key="16">
    <source>
        <dbReference type="Proteomes" id="UP000076858"/>
    </source>
</evidence>
<keyword evidence="8" id="KW-0805">Transcription regulation</keyword>
<accession>A0A164XAG5</accession>
<keyword evidence="6" id="KW-0862">Zinc</keyword>
<dbReference type="GO" id="GO:0005737">
    <property type="term" value="C:cytoplasm"/>
    <property type="evidence" value="ECO:0007669"/>
    <property type="project" value="TreeGrafter"/>
</dbReference>
<name>A0A164XAG5_9CRUS</name>
<dbReference type="Pfam" id="PF23460">
    <property type="entry name" value="ZMYND8_CC"/>
    <property type="match status" value="1"/>
</dbReference>
<protein>
    <recommendedName>
        <fullName evidence="14">MYND-type domain-containing protein</fullName>
    </recommendedName>
</protein>
<evidence type="ECO:0000256" key="11">
    <source>
        <dbReference type="ARBA" id="ARBA00023242"/>
    </source>
</evidence>
<keyword evidence="3" id="KW-0158">Chromosome</keyword>
<reference evidence="15 16" key="1">
    <citation type="submission" date="2016-03" db="EMBL/GenBank/DDBJ databases">
        <title>EvidentialGene: Evidence-directed Construction of Genes on Genomes.</title>
        <authorList>
            <person name="Gilbert D.G."/>
            <person name="Choi J.-H."/>
            <person name="Mockaitis K."/>
            <person name="Colbourne J."/>
            <person name="Pfrender M."/>
        </authorList>
    </citation>
    <scope>NUCLEOTIDE SEQUENCE [LARGE SCALE GENOMIC DNA]</scope>
    <source>
        <strain evidence="15 16">Xinb3</strain>
        <tissue evidence="15">Complete organism</tissue>
    </source>
</reference>
<gene>
    <name evidence="15" type="ORF">APZ42_020666</name>
</gene>
<organism evidence="15 16">
    <name type="scientific">Daphnia magna</name>
    <dbReference type="NCBI Taxonomy" id="35525"/>
    <lineage>
        <taxon>Eukaryota</taxon>
        <taxon>Metazoa</taxon>
        <taxon>Ecdysozoa</taxon>
        <taxon>Arthropoda</taxon>
        <taxon>Crustacea</taxon>
        <taxon>Branchiopoda</taxon>
        <taxon>Diplostraca</taxon>
        <taxon>Cladocera</taxon>
        <taxon>Anomopoda</taxon>
        <taxon>Daphniidae</taxon>
        <taxon>Daphnia</taxon>
    </lineage>
</organism>
<sequence>MVRNTLETLMQEMSSAGNLEATIAQLQMDLERSRSLHQQEIAEMKKTLEAQQSSAEVEKQRALSELRRQLETDKQKAIEEIKKKQWCAHCSQEAIFYCCWNTAYCDYPCQQAHWPKHMATCANANQNTEADVTEPEACSTSLDSKTLSPQKSIVVSTFYFLKFKANLVN</sequence>
<feature type="coiled-coil region" evidence="13">
    <location>
        <begin position="16"/>
        <end position="80"/>
    </location>
</feature>
<evidence type="ECO:0000256" key="6">
    <source>
        <dbReference type="ARBA" id="ARBA00022833"/>
    </source>
</evidence>
<keyword evidence="7" id="KW-0156">Chromatin regulator</keyword>
<dbReference type="STRING" id="35525.A0A164XAG5"/>
<evidence type="ECO:0000256" key="8">
    <source>
        <dbReference type="ARBA" id="ARBA00023015"/>
    </source>
</evidence>
<proteinExistence type="predicted"/>
<evidence type="ECO:0000256" key="12">
    <source>
        <dbReference type="PROSITE-ProRule" id="PRU00134"/>
    </source>
</evidence>
<dbReference type="InterPro" id="IPR057053">
    <property type="entry name" value="MYND_ZMYND11_ZMYD8"/>
</dbReference>
<evidence type="ECO:0000256" key="13">
    <source>
        <dbReference type="SAM" id="Coils"/>
    </source>
</evidence>
<keyword evidence="4" id="KW-0479">Metal-binding</keyword>
<dbReference type="SUPFAM" id="SSF144232">
    <property type="entry name" value="HIT/MYND zinc finger-like"/>
    <property type="match status" value="1"/>
</dbReference>
<dbReference type="PROSITE" id="PS01360">
    <property type="entry name" value="ZF_MYND_1"/>
    <property type="match status" value="1"/>
</dbReference>
<dbReference type="PROSITE" id="PS50865">
    <property type="entry name" value="ZF_MYND_2"/>
    <property type="match status" value="1"/>
</dbReference>
<dbReference type="GO" id="GO:0005634">
    <property type="term" value="C:nucleus"/>
    <property type="evidence" value="ECO:0007669"/>
    <property type="project" value="UniProtKB-SubCell"/>
</dbReference>
<evidence type="ECO:0000256" key="2">
    <source>
        <dbReference type="ARBA" id="ARBA00004286"/>
    </source>
</evidence>
<evidence type="ECO:0000256" key="1">
    <source>
        <dbReference type="ARBA" id="ARBA00004123"/>
    </source>
</evidence>
<dbReference type="InterPro" id="IPR002893">
    <property type="entry name" value="Znf_MYND"/>
</dbReference>
<keyword evidence="10" id="KW-0804">Transcription</keyword>
<dbReference type="GO" id="GO:0003714">
    <property type="term" value="F:transcription corepressor activity"/>
    <property type="evidence" value="ECO:0007669"/>
    <property type="project" value="TreeGrafter"/>
</dbReference>
<dbReference type="FunFam" id="6.10.140.2220:FF:000002">
    <property type="entry name" value="Protein kinase C-binding protein 1 isoform C"/>
    <property type="match status" value="1"/>
</dbReference>
<evidence type="ECO:0000256" key="5">
    <source>
        <dbReference type="ARBA" id="ARBA00022771"/>
    </source>
</evidence>
<dbReference type="OrthoDB" id="298344at2759"/>
<dbReference type="GO" id="GO:0008270">
    <property type="term" value="F:zinc ion binding"/>
    <property type="evidence" value="ECO:0007669"/>
    <property type="project" value="UniProtKB-KW"/>
</dbReference>
<comment type="subcellular location">
    <subcellularLocation>
        <location evidence="2">Chromosome</location>
    </subcellularLocation>
    <subcellularLocation>
        <location evidence="1">Nucleus</location>
    </subcellularLocation>
</comment>
<evidence type="ECO:0000256" key="7">
    <source>
        <dbReference type="ARBA" id="ARBA00022853"/>
    </source>
</evidence>
<dbReference type="Gene3D" id="6.10.140.2220">
    <property type="match status" value="1"/>
</dbReference>
<keyword evidence="5 12" id="KW-0863">Zinc-finger</keyword>
<dbReference type="AlphaFoldDB" id="A0A164XAG5"/>
<dbReference type="Pfam" id="PF24324">
    <property type="entry name" value="MYND_ZMYND11_ZMYD8"/>
    <property type="match status" value="1"/>
</dbReference>
<dbReference type="InterPro" id="IPR056987">
    <property type="entry name" value="ZMYND8_CC"/>
</dbReference>
<evidence type="ECO:0000256" key="10">
    <source>
        <dbReference type="ARBA" id="ARBA00023163"/>
    </source>
</evidence>